<comment type="caution">
    <text evidence="1">The sequence shown here is derived from an EMBL/GenBank/DDBJ whole genome shotgun (WGS) entry which is preliminary data.</text>
</comment>
<reference evidence="1" key="1">
    <citation type="journal article" date="2014" name="Front. Microbiol.">
        <title>High frequency of phylogenetically diverse reductive dehalogenase-homologous genes in deep subseafloor sedimentary metagenomes.</title>
        <authorList>
            <person name="Kawai M."/>
            <person name="Futagami T."/>
            <person name="Toyoda A."/>
            <person name="Takaki Y."/>
            <person name="Nishi S."/>
            <person name="Hori S."/>
            <person name="Arai W."/>
            <person name="Tsubouchi T."/>
            <person name="Morono Y."/>
            <person name="Uchiyama I."/>
            <person name="Ito T."/>
            <person name="Fujiyama A."/>
            <person name="Inagaki F."/>
            <person name="Takami H."/>
        </authorList>
    </citation>
    <scope>NUCLEOTIDE SEQUENCE</scope>
    <source>
        <strain evidence="1">Expedition CK06-06</strain>
    </source>
</reference>
<accession>X1D499</accession>
<gene>
    <name evidence="1" type="ORF">S01H4_50362</name>
</gene>
<dbReference type="AlphaFoldDB" id="X1D499"/>
<proteinExistence type="predicted"/>
<dbReference type="EMBL" id="BART01028590">
    <property type="protein sequence ID" value="GAG91321.1"/>
    <property type="molecule type" value="Genomic_DNA"/>
</dbReference>
<organism evidence="1">
    <name type="scientific">marine sediment metagenome</name>
    <dbReference type="NCBI Taxonomy" id="412755"/>
    <lineage>
        <taxon>unclassified sequences</taxon>
        <taxon>metagenomes</taxon>
        <taxon>ecological metagenomes</taxon>
    </lineage>
</organism>
<evidence type="ECO:0000313" key="1">
    <source>
        <dbReference type="EMBL" id="GAG91321.1"/>
    </source>
</evidence>
<sequence>MIAKVVMLYLTVYNCDTGAVLYQTTRQMPEFSVGGDRVEDCRKTGVQQAKTLTAHFQEIIPTHYFDNAHLTDMEISNRTRQSYSSGSAQTEMLAARS</sequence>
<protein>
    <submittedName>
        <fullName evidence="1">Uncharacterized protein</fullName>
    </submittedName>
</protein>
<name>X1D499_9ZZZZ</name>